<name>A0A0N4ZCZ7_PARTI</name>
<dbReference type="PANTHER" id="PTHR13318">
    <property type="entry name" value="PARTNER OF PAIRED, ISOFORM B-RELATED"/>
    <property type="match status" value="1"/>
</dbReference>
<evidence type="ECO:0000313" key="4">
    <source>
        <dbReference type="WBParaSite" id="PTRK_0000542200.1"/>
    </source>
</evidence>
<evidence type="ECO:0000313" key="3">
    <source>
        <dbReference type="Proteomes" id="UP000038045"/>
    </source>
</evidence>
<dbReference type="Pfam" id="PF25372">
    <property type="entry name" value="DUF7885"/>
    <property type="match status" value="2"/>
</dbReference>
<dbReference type="AlphaFoldDB" id="A0A0N4ZCZ7"/>
<dbReference type="GO" id="GO:0031146">
    <property type="term" value="P:SCF-dependent proteasomal ubiquitin-dependent protein catabolic process"/>
    <property type="evidence" value="ECO:0007669"/>
    <property type="project" value="TreeGrafter"/>
</dbReference>
<dbReference type="InterPro" id="IPR036047">
    <property type="entry name" value="F-box-like_dom_sf"/>
</dbReference>
<reference evidence="4" key="1">
    <citation type="submission" date="2017-02" db="UniProtKB">
        <authorList>
            <consortium name="WormBaseParasite"/>
        </authorList>
    </citation>
    <scope>IDENTIFICATION</scope>
</reference>
<feature type="domain" description="F-box" evidence="2">
    <location>
        <begin position="339"/>
        <end position="385"/>
    </location>
</feature>
<dbReference type="GO" id="GO:0019005">
    <property type="term" value="C:SCF ubiquitin ligase complex"/>
    <property type="evidence" value="ECO:0007669"/>
    <property type="project" value="TreeGrafter"/>
</dbReference>
<dbReference type="InterPro" id="IPR006553">
    <property type="entry name" value="Leu-rich_rpt_Cys-con_subtyp"/>
</dbReference>
<sequence length="751" mass="85827">MSFLRYFSLIPTHLETYFAFKDSTNSNNVVNEGSNNSNGGIGRVGRIIRIGNPFTLRRENENPTNERLSFEEMEDDNECIIYGMRDDNEAGKMNDLGSRNDKDNLFHFGVKSCNEEKVCRNGKKRKNGRGKKRRRVKCRMTQSIQSSSSNYILHNRCVGSSEERSFKMTNKRGQLFNGNNRQYKDIVAVQDNNINGFYYNYILEDEIGDEMKKNSSVEKAILDNNSRFIKIPLKMQVTEFNGMKDRKVGCVPKKVKAKQREVSGMTSKVFDATARSPESLSGGEIILQDKIKNDFVGKNVCIENINMNNVQSYLITSMDGKGFDLRKKSEYMELKDEEENINDILPNEVLLRVFSYLDMKSLCQGAQVCKLWNNLAMNGANWMVVNFFDYQRDIKPSVVENISRRSGYYLRKLSLRGCQNIQDGALRIFAVNCRNIEVLSLSNCKRITDLTCEYLGKYCKNLKVLDFENCLDITDNGVIAIVNNCTMLEEINFNWNKNIQDKGITYLLSRCKNLKKLFLKGCNGLTENCFGMLPKDVFPLIHLNLMLTMATERTLNDISTRFINLEYLNISNCSTINDNGIMILSQSLRSLKTLEMAGGELLSDLSIQFVARFCKQIKKLDIEDCSSLTDNSLYYISKGLFNLEHLVLSHCEGITNNGIRILAEGCIYSLKELELDNLPEINDNVFEYLYEFKGLKKVCLFDCQNISKAAITKFEESRNYETSVQAYFAPPTPQVVDPPPARGICRCCTIL</sequence>
<protein>
    <submittedName>
        <fullName evidence="4">F-box domain-containing protein</fullName>
    </submittedName>
</protein>
<dbReference type="InterPro" id="IPR032675">
    <property type="entry name" value="LRR_dom_sf"/>
</dbReference>
<dbReference type="STRING" id="131310.A0A0N4ZCZ7"/>
<dbReference type="Gene3D" id="3.80.10.10">
    <property type="entry name" value="Ribonuclease Inhibitor"/>
    <property type="match status" value="2"/>
</dbReference>
<dbReference type="SUPFAM" id="SSF52047">
    <property type="entry name" value="RNI-like"/>
    <property type="match status" value="1"/>
</dbReference>
<dbReference type="PROSITE" id="PS50181">
    <property type="entry name" value="FBOX"/>
    <property type="match status" value="1"/>
</dbReference>
<evidence type="ECO:0000256" key="1">
    <source>
        <dbReference type="ARBA" id="ARBA00022786"/>
    </source>
</evidence>
<keyword evidence="3" id="KW-1185">Reference proteome</keyword>
<dbReference type="SMART" id="SM00256">
    <property type="entry name" value="FBOX"/>
    <property type="match status" value="1"/>
</dbReference>
<dbReference type="SMART" id="SM00367">
    <property type="entry name" value="LRR_CC"/>
    <property type="match status" value="10"/>
</dbReference>
<organism evidence="3 4">
    <name type="scientific">Parastrongyloides trichosuri</name>
    <name type="common">Possum-specific nematode worm</name>
    <dbReference type="NCBI Taxonomy" id="131310"/>
    <lineage>
        <taxon>Eukaryota</taxon>
        <taxon>Metazoa</taxon>
        <taxon>Ecdysozoa</taxon>
        <taxon>Nematoda</taxon>
        <taxon>Chromadorea</taxon>
        <taxon>Rhabditida</taxon>
        <taxon>Tylenchina</taxon>
        <taxon>Panagrolaimomorpha</taxon>
        <taxon>Strongyloidoidea</taxon>
        <taxon>Strongyloididae</taxon>
        <taxon>Parastrongyloides</taxon>
    </lineage>
</organism>
<dbReference type="SUPFAM" id="SSF81383">
    <property type="entry name" value="F-box domain"/>
    <property type="match status" value="1"/>
</dbReference>
<dbReference type="InterPro" id="IPR001810">
    <property type="entry name" value="F-box_dom"/>
</dbReference>
<keyword evidence="1" id="KW-0833">Ubl conjugation pathway</keyword>
<proteinExistence type="predicted"/>
<dbReference type="Pfam" id="PF12937">
    <property type="entry name" value="F-box-like"/>
    <property type="match status" value="1"/>
</dbReference>
<dbReference type="InterPro" id="IPR057207">
    <property type="entry name" value="FBXL15_LRR"/>
</dbReference>
<evidence type="ECO:0000259" key="2">
    <source>
        <dbReference type="PROSITE" id="PS50181"/>
    </source>
</evidence>
<dbReference type="Proteomes" id="UP000038045">
    <property type="component" value="Unplaced"/>
</dbReference>
<dbReference type="WBParaSite" id="PTRK_0000542200.1">
    <property type="protein sequence ID" value="PTRK_0000542200.1"/>
    <property type="gene ID" value="PTRK_0000542200"/>
</dbReference>
<accession>A0A0N4ZCZ7</accession>